<protein>
    <submittedName>
        <fullName evidence="1">Uncharacterized protein</fullName>
    </submittedName>
</protein>
<dbReference type="EMBL" id="JAFNEN010000661">
    <property type="protein sequence ID" value="KAG8178870.1"/>
    <property type="molecule type" value="Genomic_DNA"/>
</dbReference>
<evidence type="ECO:0000313" key="1">
    <source>
        <dbReference type="EMBL" id="KAG8178870.1"/>
    </source>
</evidence>
<reference evidence="1 2" key="1">
    <citation type="journal article" date="2022" name="Nat. Ecol. Evol.">
        <title>A masculinizing supergene underlies an exaggerated male reproductive morph in a spider.</title>
        <authorList>
            <person name="Hendrickx F."/>
            <person name="De Corte Z."/>
            <person name="Sonet G."/>
            <person name="Van Belleghem S.M."/>
            <person name="Kostlbacher S."/>
            <person name="Vangestel C."/>
        </authorList>
    </citation>
    <scope>NUCLEOTIDE SEQUENCE [LARGE SCALE GENOMIC DNA]</scope>
    <source>
        <strain evidence="1">W744_W776</strain>
    </source>
</reference>
<accession>A0AAV6U448</accession>
<proteinExistence type="predicted"/>
<name>A0AAV6U448_9ARAC</name>
<gene>
    <name evidence="1" type="ORF">JTE90_018564</name>
</gene>
<dbReference type="AlphaFoldDB" id="A0AAV6U448"/>
<keyword evidence="2" id="KW-1185">Reference proteome</keyword>
<organism evidence="1 2">
    <name type="scientific">Oedothorax gibbosus</name>
    <dbReference type="NCBI Taxonomy" id="931172"/>
    <lineage>
        <taxon>Eukaryota</taxon>
        <taxon>Metazoa</taxon>
        <taxon>Ecdysozoa</taxon>
        <taxon>Arthropoda</taxon>
        <taxon>Chelicerata</taxon>
        <taxon>Arachnida</taxon>
        <taxon>Araneae</taxon>
        <taxon>Araneomorphae</taxon>
        <taxon>Entelegynae</taxon>
        <taxon>Araneoidea</taxon>
        <taxon>Linyphiidae</taxon>
        <taxon>Erigoninae</taxon>
        <taxon>Oedothorax</taxon>
    </lineage>
</organism>
<sequence>MFLSLKKTRGLHQQSSPMSLSPLSWIESKKLVCPLRLDKGEGECSVCSPFDFGRGLSAPLKRTWEQRPLAPLTLFSRDLSIFLKGSEIHNCRP</sequence>
<dbReference type="Proteomes" id="UP000827092">
    <property type="component" value="Unassembled WGS sequence"/>
</dbReference>
<comment type="caution">
    <text evidence="1">The sequence shown here is derived from an EMBL/GenBank/DDBJ whole genome shotgun (WGS) entry which is preliminary data.</text>
</comment>
<evidence type="ECO:0000313" key="2">
    <source>
        <dbReference type="Proteomes" id="UP000827092"/>
    </source>
</evidence>